<feature type="domain" description="Mur ligase C-terminal" evidence="5">
    <location>
        <begin position="321"/>
        <end position="442"/>
    </location>
</feature>
<evidence type="ECO:0000259" key="5">
    <source>
        <dbReference type="Pfam" id="PF02875"/>
    </source>
</evidence>
<dbReference type="SUPFAM" id="SSF51984">
    <property type="entry name" value="MurCD N-terminal domain"/>
    <property type="match status" value="1"/>
</dbReference>
<dbReference type="GO" id="GO:0009252">
    <property type="term" value="P:peptidoglycan biosynthetic process"/>
    <property type="evidence" value="ECO:0007669"/>
    <property type="project" value="InterPro"/>
</dbReference>
<keyword evidence="1 7" id="KW-0436">Ligase</keyword>
<dbReference type="Gene3D" id="3.40.1190.10">
    <property type="entry name" value="Mur-like, catalytic domain"/>
    <property type="match status" value="1"/>
</dbReference>
<dbReference type="GO" id="GO:0016881">
    <property type="term" value="F:acid-amino acid ligase activity"/>
    <property type="evidence" value="ECO:0007669"/>
    <property type="project" value="InterPro"/>
</dbReference>
<dbReference type="InterPro" id="IPR050061">
    <property type="entry name" value="MurCDEF_pg_biosynth"/>
</dbReference>
<protein>
    <submittedName>
        <fullName evidence="7">UDP-N-acetylmuramate:L-alanyl-gamma-D-glutamyl-meso-diaminopimelate ligase</fullName>
        <ecNumber evidence="7">6.3.2.-</ecNumber>
    </submittedName>
</protein>
<dbReference type="GO" id="GO:0071555">
    <property type="term" value="P:cell wall organization"/>
    <property type="evidence" value="ECO:0007669"/>
    <property type="project" value="InterPro"/>
</dbReference>
<comment type="caution">
    <text evidence="7">The sequence shown here is derived from an EMBL/GenBank/DDBJ whole genome shotgun (WGS) entry which is preliminary data.</text>
</comment>
<evidence type="ECO:0000313" key="7">
    <source>
        <dbReference type="EMBL" id="OIQ90172.1"/>
    </source>
</evidence>
<sequence length="456" mass="48681">MHIHILGICGTFMGGIAALAKAAGHRVTGCDANVYPPMSTQLEAQGVTLIEGFGVEQLGLNPDVFVIGNVVARGNPLMEEILNRGLPYISGPQWLAQHVLQDKWVLAVAGTHGKTTTSSMLAWVLEYAGLAPGFLIGGVPENFGVSARLPGAPRQEPAGRSPFFVMEADEYDTAFFDKRSKFVHYHPRTAVLNNLEFDHADIFADLAAIETQFHHLVRTVPGNGLLVVNGREDSLERVLQRGCWTPVVRFGSASGWQIGDVASDGSFEVNLNGRLQGRVQWALLGEHNRMNALAVLAAARHVGVPAGVGIAALGMFRNVKRRMEVRGTVNGVTVYDDFAHHPTAIETTLAGLRAKVGRERILAVLEPRSNTMKLGVMKAALAGSLKDADHVYCYGANLGWDAAAALQPLGAGATVLDDLGALVEAIAAEAAPGDHVLVMSNGGFGDIHQKLLDRFA</sequence>
<dbReference type="SUPFAM" id="SSF53623">
    <property type="entry name" value="MurD-like peptide ligases, catalytic domain"/>
    <property type="match status" value="1"/>
</dbReference>
<dbReference type="PANTHER" id="PTHR43445:SF5">
    <property type="entry name" value="UDP-N-ACETYLMURAMATE--L-ALANYL-GAMMA-D-GLUTAMYL-MESO-2,6-DIAMINOHEPTANDIOATE LIGASE"/>
    <property type="match status" value="1"/>
</dbReference>
<dbReference type="SUPFAM" id="SSF53244">
    <property type="entry name" value="MurD-like peptide ligases, peptide-binding domain"/>
    <property type="match status" value="1"/>
</dbReference>
<dbReference type="PANTHER" id="PTHR43445">
    <property type="entry name" value="UDP-N-ACETYLMURAMATE--L-ALANINE LIGASE-RELATED"/>
    <property type="match status" value="1"/>
</dbReference>
<dbReference type="Gene3D" id="3.90.190.20">
    <property type="entry name" value="Mur ligase, C-terminal domain"/>
    <property type="match status" value="1"/>
</dbReference>
<dbReference type="InterPro" id="IPR005757">
    <property type="entry name" value="Mpl"/>
</dbReference>
<dbReference type="AlphaFoldDB" id="A0A1J5RDH5"/>
<name>A0A1J5RDH5_9ZZZZ</name>
<keyword evidence="2" id="KW-0547">Nucleotide-binding</keyword>
<dbReference type="InterPro" id="IPR004101">
    <property type="entry name" value="Mur_ligase_C"/>
</dbReference>
<dbReference type="EC" id="6.3.2.-" evidence="7"/>
<feature type="domain" description="Mur ligase central" evidence="6">
    <location>
        <begin position="108"/>
        <end position="299"/>
    </location>
</feature>
<dbReference type="InterPro" id="IPR036565">
    <property type="entry name" value="Mur-like_cat_sf"/>
</dbReference>
<dbReference type="NCBIfam" id="TIGR01081">
    <property type="entry name" value="mpl"/>
    <property type="match status" value="1"/>
</dbReference>
<proteinExistence type="inferred from homology"/>
<dbReference type="InterPro" id="IPR036615">
    <property type="entry name" value="Mur_ligase_C_dom_sf"/>
</dbReference>
<evidence type="ECO:0000256" key="3">
    <source>
        <dbReference type="ARBA" id="ARBA00022840"/>
    </source>
</evidence>
<evidence type="ECO:0000259" key="4">
    <source>
        <dbReference type="Pfam" id="PF01225"/>
    </source>
</evidence>
<dbReference type="GO" id="GO:0005524">
    <property type="term" value="F:ATP binding"/>
    <property type="evidence" value="ECO:0007669"/>
    <property type="project" value="UniProtKB-KW"/>
</dbReference>
<dbReference type="EMBL" id="MLJW01000301">
    <property type="protein sequence ID" value="OIQ90172.1"/>
    <property type="molecule type" value="Genomic_DNA"/>
</dbReference>
<dbReference type="Gene3D" id="3.40.50.720">
    <property type="entry name" value="NAD(P)-binding Rossmann-like Domain"/>
    <property type="match status" value="1"/>
</dbReference>
<dbReference type="HAMAP" id="MF_02020">
    <property type="entry name" value="Mpl"/>
    <property type="match status" value="1"/>
</dbReference>
<evidence type="ECO:0000256" key="2">
    <source>
        <dbReference type="ARBA" id="ARBA00022741"/>
    </source>
</evidence>
<dbReference type="Pfam" id="PF02875">
    <property type="entry name" value="Mur_ligase_C"/>
    <property type="match status" value="1"/>
</dbReference>
<organism evidence="7">
    <name type="scientific">mine drainage metagenome</name>
    <dbReference type="NCBI Taxonomy" id="410659"/>
    <lineage>
        <taxon>unclassified sequences</taxon>
        <taxon>metagenomes</taxon>
        <taxon>ecological metagenomes</taxon>
    </lineage>
</organism>
<dbReference type="Pfam" id="PF01225">
    <property type="entry name" value="Mur_ligase"/>
    <property type="match status" value="1"/>
</dbReference>
<evidence type="ECO:0000259" key="6">
    <source>
        <dbReference type="Pfam" id="PF08245"/>
    </source>
</evidence>
<feature type="domain" description="Mur ligase N-terminal catalytic" evidence="4">
    <location>
        <begin position="2"/>
        <end position="100"/>
    </location>
</feature>
<evidence type="ECO:0000256" key="1">
    <source>
        <dbReference type="ARBA" id="ARBA00022598"/>
    </source>
</evidence>
<keyword evidence="3" id="KW-0067">ATP-binding</keyword>
<dbReference type="InterPro" id="IPR013221">
    <property type="entry name" value="Mur_ligase_cen"/>
</dbReference>
<gene>
    <name evidence="7" type="primary">mpl_8</name>
    <name evidence="7" type="ORF">GALL_279130</name>
</gene>
<reference evidence="7" key="1">
    <citation type="submission" date="2016-10" db="EMBL/GenBank/DDBJ databases">
        <title>Sequence of Gallionella enrichment culture.</title>
        <authorList>
            <person name="Poehlein A."/>
            <person name="Muehling M."/>
            <person name="Daniel R."/>
        </authorList>
    </citation>
    <scope>NUCLEOTIDE SEQUENCE</scope>
</reference>
<accession>A0A1J5RDH5</accession>
<dbReference type="Pfam" id="PF08245">
    <property type="entry name" value="Mur_ligase_M"/>
    <property type="match status" value="1"/>
</dbReference>
<dbReference type="InterPro" id="IPR000713">
    <property type="entry name" value="Mur_ligase_N"/>
</dbReference>